<proteinExistence type="predicted"/>
<dbReference type="SUPFAM" id="SSF82784">
    <property type="entry name" value="OsmC-like"/>
    <property type="match status" value="1"/>
</dbReference>
<dbReference type="RefSeq" id="WP_135340502.1">
    <property type="nucleotide sequence ID" value="NZ_JBHLTX010000045.1"/>
</dbReference>
<dbReference type="InterPro" id="IPR036102">
    <property type="entry name" value="OsmC/Ohrsf"/>
</dbReference>
<protein>
    <submittedName>
        <fullName evidence="1">OsmC family peroxiredoxin</fullName>
    </submittedName>
</protein>
<dbReference type="AlphaFoldDB" id="A0A4Z0H1P9"/>
<dbReference type="PANTHER" id="PTHR42830:SF2">
    <property type="entry name" value="OSMC_OHR FAMILY PROTEIN"/>
    <property type="match status" value="1"/>
</dbReference>
<dbReference type="InterPro" id="IPR003718">
    <property type="entry name" value="OsmC/Ohr_fam"/>
</dbReference>
<organism evidence="1 2">
    <name type="scientific">Streptomyces palmae</name>
    <dbReference type="NCBI Taxonomy" id="1701085"/>
    <lineage>
        <taxon>Bacteria</taxon>
        <taxon>Bacillati</taxon>
        <taxon>Actinomycetota</taxon>
        <taxon>Actinomycetes</taxon>
        <taxon>Kitasatosporales</taxon>
        <taxon>Streptomycetaceae</taxon>
        <taxon>Streptomyces</taxon>
    </lineage>
</organism>
<keyword evidence="2" id="KW-1185">Reference proteome</keyword>
<dbReference type="Proteomes" id="UP000297948">
    <property type="component" value="Unassembled WGS sequence"/>
</dbReference>
<dbReference type="Pfam" id="PF02566">
    <property type="entry name" value="OsmC"/>
    <property type="match status" value="1"/>
</dbReference>
<dbReference type="Gene3D" id="3.30.300.20">
    <property type="match status" value="1"/>
</dbReference>
<dbReference type="PANTHER" id="PTHR42830">
    <property type="entry name" value="OSMOTICALLY INDUCIBLE FAMILY PROTEIN"/>
    <property type="match status" value="1"/>
</dbReference>
<evidence type="ECO:0000313" key="2">
    <source>
        <dbReference type="Proteomes" id="UP000297948"/>
    </source>
</evidence>
<sequence length="152" mass="15930">MSSHAYATHLHWDGSTAAGIRSYSRDHVAIAPPAAAEVALSADPAFRGSPERLNPEQLVVMAASSCQMLSFLGAAARAGIDVLAYDDEASSHLDLRAQPARLGAIHLAVTVKVAAGTDEAEVRKLAEQAHRECYIANSLSVPVDVTTTVVIA</sequence>
<name>A0A4Z0H1P9_9ACTN</name>
<accession>A0A4Z0H1P9</accession>
<dbReference type="InterPro" id="IPR052707">
    <property type="entry name" value="OsmC_Ohr_Peroxiredoxin"/>
</dbReference>
<reference evidence="1 2" key="1">
    <citation type="submission" date="2019-03" db="EMBL/GenBank/DDBJ databases">
        <authorList>
            <person name="Gonzalez-Pimentel J.L."/>
        </authorList>
    </citation>
    <scope>NUCLEOTIDE SEQUENCE [LARGE SCALE GENOMIC DNA]</scope>
    <source>
        <strain evidence="1 2">JCM 31289</strain>
    </source>
</reference>
<evidence type="ECO:0000313" key="1">
    <source>
        <dbReference type="EMBL" id="TGB03002.1"/>
    </source>
</evidence>
<dbReference type="EMBL" id="SRID01000204">
    <property type="protein sequence ID" value="TGB03002.1"/>
    <property type="molecule type" value="Genomic_DNA"/>
</dbReference>
<dbReference type="InterPro" id="IPR015946">
    <property type="entry name" value="KH_dom-like_a/b"/>
</dbReference>
<gene>
    <name evidence="1" type="ORF">E4099_20220</name>
</gene>
<dbReference type="OrthoDB" id="9795405at2"/>
<comment type="caution">
    <text evidence="1">The sequence shown here is derived from an EMBL/GenBank/DDBJ whole genome shotgun (WGS) entry which is preliminary data.</text>
</comment>